<comment type="caution">
    <text evidence="1">The sequence shown here is derived from an EMBL/GenBank/DDBJ whole genome shotgun (WGS) entry which is preliminary data.</text>
</comment>
<protein>
    <submittedName>
        <fullName evidence="1">Uncharacterized protein</fullName>
    </submittedName>
</protein>
<evidence type="ECO:0000313" key="2">
    <source>
        <dbReference type="Proteomes" id="UP001283361"/>
    </source>
</evidence>
<proteinExistence type="predicted"/>
<dbReference type="EMBL" id="JAWDGP010002389">
    <property type="protein sequence ID" value="KAK3783573.1"/>
    <property type="molecule type" value="Genomic_DNA"/>
</dbReference>
<evidence type="ECO:0000313" key="1">
    <source>
        <dbReference type="EMBL" id="KAK3783573.1"/>
    </source>
</evidence>
<sequence length="112" mass="12057">MLGSGTLKGNLDKRFYSHHQLHGTVTELATAKAVLSAQDAGCGLPNCPESPYPESPIVSLVWSRVGTVPWPLDQRLLREVPVVGLGWLELLATASSYRFYSLSTGSKVACLS</sequence>
<reference evidence="1" key="1">
    <citation type="journal article" date="2023" name="G3 (Bethesda)">
        <title>A reference genome for the long-term kleptoplast-retaining sea slug Elysia crispata morphotype clarki.</title>
        <authorList>
            <person name="Eastman K.E."/>
            <person name="Pendleton A.L."/>
            <person name="Shaikh M.A."/>
            <person name="Suttiyut T."/>
            <person name="Ogas R."/>
            <person name="Tomko P."/>
            <person name="Gavelis G."/>
            <person name="Widhalm J.R."/>
            <person name="Wisecaver J.H."/>
        </authorList>
    </citation>
    <scope>NUCLEOTIDE SEQUENCE</scope>
    <source>
        <strain evidence="1">ECLA1</strain>
    </source>
</reference>
<dbReference type="AlphaFoldDB" id="A0AAE1A9Q1"/>
<dbReference type="Proteomes" id="UP001283361">
    <property type="component" value="Unassembled WGS sequence"/>
</dbReference>
<name>A0AAE1A9Q1_9GAST</name>
<organism evidence="1 2">
    <name type="scientific">Elysia crispata</name>
    <name type="common">lettuce slug</name>
    <dbReference type="NCBI Taxonomy" id="231223"/>
    <lineage>
        <taxon>Eukaryota</taxon>
        <taxon>Metazoa</taxon>
        <taxon>Spiralia</taxon>
        <taxon>Lophotrochozoa</taxon>
        <taxon>Mollusca</taxon>
        <taxon>Gastropoda</taxon>
        <taxon>Heterobranchia</taxon>
        <taxon>Euthyneura</taxon>
        <taxon>Panpulmonata</taxon>
        <taxon>Sacoglossa</taxon>
        <taxon>Placobranchoidea</taxon>
        <taxon>Plakobranchidae</taxon>
        <taxon>Elysia</taxon>
    </lineage>
</organism>
<gene>
    <name evidence="1" type="ORF">RRG08_055451</name>
</gene>
<accession>A0AAE1A9Q1</accession>
<keyword evidence="2" id="KW-1185">Reference proteome</keyword>